<keyword evidence="12" id="KW-1185">Reference proteome</keyword>
<dbReference type="SUPFAM" id="SSF50044">
    <property type="entry name" value="SH3-domain"/>
    <property type="match status" value="1"/>
</dbReference>
<comment type="similarity">
    <text evidence="2">Belongs to the STAM family.</text>
</comment>
<dbReference type="SMART" id="SM00326">
    <property type="entry name" value="SH3"/>
    <property type="match status" value="1"/>
</dbReference>
<gene>
    <name evidence="11" type="ORF">O3M35_005329</name>
</gene>
<dbReference type="CDD" id="cd03568">
    <property type="entry name" value="VHS_STAM"/>
    <property type="match status" value="1"/>
</dbReference>
<feature type="domain" description="VHS" evidence="10">
    <location>
        <begin position="20"/>
        <end position="150"/>
    </location>
</feature>
<organism evidence="11 12">
    <name type="scientific">Rhynocoris fuscipes</name>
    <dbReference type="NCBI Taxonomy" id="488301"/>
    <lineage>
        <taxon>Eukaryota</taxon>
        <taxon>Metazoa</taxon>
        <taxon>Ecdysozoa</taxon>
        <taxon>Arthropoda</taxon>
        <taxon>Hexapoda</taxon>
        <taxon>Insecta</taxon>
        <taxon>Pterygota</taxon>
        <taxon>Neoptera</taxon>
        <taxon>Paraneoptera</taxon>
        <taxon>Hemiptera</taxon>
        <taxon>Heteroptera</taxon>
        <taxon>Panheteroptera</taxon>
        <taxon>Cimicomorpha</taxon>
        <taxon>Reduviidae</taxon>
        <taxon>Harpactorinae</taxon>
        <taxon>Harpactorini</taxon>
        <taxon>Rhynocoris</taxon>
    </lineage>
</organism>
<dbReference type="InterPro" id="IPR002014">
    <property type="entry name" value="VHS_dom"/>
</dbReference>
<dbReference type="Gene3D" id="2.30.30.40">
    <property type="entry name" value="SH3 Domains"/>
    <property type="match status" value="1"/>
</dbReference>
<dbReference type="Proteomes" id="UP001461498">
    <property type="component" value="Unassembled WGS sequence"/>
</dbReference>
<dbReference type="PROSITE" id="PS50179">
    <property type="entry name" value="VHS"/>
    <property type="match status" value="1"/>
</dbReference>
<dbReference type="Gene3D" id="1.25.40.90">
    <property type="match status" value="1"/>
</dbReference>
<dbReference type="PROSITE" id="PS50002">
    <property type="entry name" value="SH3"/>
    <property type="match status" value="1"/>
</dbReference>
<evidence type="ECO:0000256" key="2">
    <source>
        <dbReference type="ARBA" id="ARBA00009666"/>
    </source>
</evidence>
<proteinExistence type="inferred from homology"/>
<dbReference type="PANTHER" id="PTHR45929">
    <property type="entry name" value="JAK PATHWAY SIGNAL TRANSDUCTION ADAPTOR MOLECULE"/>
    <property type="match status" value="1"/>
</dbReference>
<dbReference type="InterPro" id="IPR036028">
    <property type="entry name" value="SH3-like_dom_sf"/>
</dbReference>
<comment type="caution">
    <text evidence="11">The sequence shown here is derived from an EMBL/GenBank/DDBJ whole genome shotgun (WGS) entry which is preliminary data.</text>
</comment>
<dbReference type="GO" id="GO:0035091">
    <property type="term" value="F:phosphatidylinositol binding"/>
    <property type="evidence" value="ECO:0007669"/>
    <property type="project" value="InterPro"/>
</dbReference>
<dbReference type="Pfam" id="PF00790">
    <property type="entry name" value="VHS"/>
    <property type="match status" value="1"/>
</dbReference>
<dbReference type="Gene3D" id="1.20.5.1940">
    <property type="match status" value="1"/>
</dbReference>
<dbReference type="GO" id="GO:0043130">
    <property type="term" value="F:ubiquitin binding"/>
    <property type="evidence" value="ECO:0007669"/>
    <property type="project" value="InterPro"/>
</dbReference>
<feature type="compositionally biased region" description="Pro residues" evidence="8">
    <location>
        <begin position="430"/>
        <end position="454"/>
    </location>
</feature>
<name>A0AAW1DNS4_9HEMI</name>
<keyword evidence="6" id="KW-0653">Protein transport</keyword>
<feature type="domain" description="SH3" evidence="9">
    <location>
        <begin position="222"/>
        <end position="281"/>
    </location>
</feature>
<evidence type="ECO:0008006" key="13">
    <source>
        <dbReference type="Google" id="ProtNLM"/>
    </source>
</evidence>
<evidence type="ECO:0000256" key="3">
    <source>
        <dbReference type="ARBA" id="ARBA00022443"/>
    </source>
</evidence>
<feature type="compositionally biased region" description="Polar residues" evidence="8">
    <location>
        <begin position="158"/>
        <end position="173"/>
    </location>
</feature>
<dbReference type="CDD" id="cd21388">
    <property type="entry name" value="GAT_STAM"/>
    <property type="match status" value="1"/>
</dbReference>
<keyword evidence="4" id="KW-0813">Transport</keyword>
<dbReference type="AlphaFoldDB" id="A0AAW1DNS4"/>
<keyword evidence="5" id="KW-0967">Endosome</keyword>
<dbReference type="PRINTS" id="PR00452">
    <property type="entry name" value="SH3DOMAIN"/>
</dbReference>
<evidence type="ECO:0000259" key="9">
    <source>
        <dbReference type="PROSITE" id="PS50002"/>
    </source>
</evidence>
<dbReference type="SMART" id="SM00288">
    <property type="entry name" value="VHS"/>
    <property type="match status" value="1"/>
</dbReference>
<evidence type="ECO:0000313" key="12">
    <source>
        <dbReference type="Proteomes" id="UP001461498"/>
    </source>
</evidence>
<dbReference type="PANTHER" id="PTHR45929:SF3">
    <property type="entry name" value="JAK PATHWAY SIGNAL TRANSDUCTION ADAPTOR MOLECULE"/>
    <property type="match status" value="1"/>
</dbReference>
<reference evidence="11 12" key="1">
    <citation type="submission" date="2022-12" db="EMBL/GenBank/DDBJ databases">
        <title>Chromosome-level genome assembly of true bugs.</title>
        <authorList>
            <person name="Ma L."/>
            <person name="Li H."/>
        </authorList>
    </citation>
    <scope>NUCLEOTIDE SEQUENCE [LARGE SCALE GENOMIC DNA]</scope>
    <source>
        <strain evidence="11">Lab_2022b</strain>
    </source>
</reference>
<comment type="subcellular location">
    <subcellularLocation>
        <location evidence="1">Endosome</location>
    </subcellularLocation>
</comment>
<evidence type="ECO:0000256" key="6">
    <source>
        <dbReference type="ARBA" id="ARBA00022927"/>
    </source>
</evidence>
<sequence length="454" mass="50475">MGIYDYLTSSSPFDADVEKATNENNTAEEWGRIMEICDKVGSSEANARDCLRSIVKRLHNQDPHVVLQAITLLDACVNNCGKTFQLEVASREFESELKKILKKWSGITKVGSKIRTLLKSWSEADFKSDPQLSLMTSFYMRFKVEGIDVTIQPEPSAKSKTQRTGDPDCVSSQQEVDDIAKAIELSLKESGQTKMSASQEPQTSSLYPSVSGGVTSSNSQSHETRKVRALYDFEAAEDNELTFFAGEIIHVLDDSDVNWWKGCNQRGEGLFPANFVTSDLSAEPEKLKSEKKGVQFNESVEVKTIKTIKKVEIDEAKIDRVLHLLHEADPNGDSSGDPEELESLEDEVTEMGPLIDAELERVDRNHAQLTQTCAGLVEALNLYHALMRDVTPKPGLPPPNMAYMAQPPVPQPMYHPTPPMPHQDFIYQNPPQPHFNGPFPPPPGPHYPPAPPNN</sequence>
<evidence type="ECO:0000256" key="7">
    <source>
        <dbReference type="PROSITE-ProRule" id="PRU00192"/>
    </source>
</evidence>
<keyword evidence="3 7" id="KW-0728">SH3 domain</keyword>
<dbReference type="GO" id="GO:0033565">
    <property type="term" value="C:ESCRT-0 complex"/>
    <property type="evidence" value="ECO:0007669"/>
    <property type="project" value="TreeGrafter"/>
</dbReference>
<dbReference type="EMBL" id="JAPXFL010000002">
    <property type="protein sequence ID" value="KAK9510582.1"/>
    <property type="molecule type" value="Genomic_DNA"/>
</dbReference>
<evidence type="ECO:0000256" key="5">
    <source>
        <dbReference type="ARBA" id="ARBA00022753"/>
    </source>
</evidence>
<dbReference type="InterPro" id="IPR008942">
    <property type="entry name" value="ENTH_VHS"/>
</dbReference>
<feature type="region of interest" description="Disordered" evidence="8">
    <location>
        <begin position="153"/>
        <end position="173"/>
    </location>
</feature>
<evidence type="ECO:0000313" key="11">
    <source>
        <dbReference type="EMBL" id="KAK9510582.1"/>
    </source>
</evidence>
<dbReference type="InterPro" id="IPR001452">
    <property type="entry name" value="SH3_domain"/>
</dbReference>
<feature type="region of interest" description="Disordered" evidence="8">
    <location>
        <begin position="190"/>
        <end position="221"/>
    </location>
</feature>
<dbReference type="GO" id="GO:0043328">
    <property type="term" value="P:protein transport to vacuole involved in ubiquitin-dependent protein catabolic process via the multivesicular body sorting pathway"/>
    <property type="evidence" value="ECO:0007669"/>
    <property type="project" value="TreeGrafter"/>
</dbReference>
<feature type="region of interest" description="Disordered" evidence="8">
    <location>
        <begin position="412"/>
        <end position="454"/>
    </location>
</feature>
<dbReference type="CDD" id="cd11820">
    <property type="entry name" value="SH3_STAM"/>
    <property type="match status" value="1"/>
</dbReference>
<feature type="compositionally biased region" description="Pro residues" evidence="8">
    <location>
        <begin position="412"/>
        <end position="421"/>
    </location>
</feature>
<evidence type="ECO:0000256" key="1">
    <source>
        <dbReference type="ARBA" id="ARBA00004177"/>
    </source>
</evidence>
<dbReference type="InterPro" id="IPR050670">
    <property type="entry name" value="STAM"/>
</dbReference>
<protein>
    <recommendedName>
        <fullName evidence="13">Signal transducing adapter molecule 1</fullName>
    </recommendedName>
</protein>
<dbReference type="Pfam" id="PF00018">
    <property type="entry name" value="SH3_1"/>
    <property type="match status" value="1"/>
</dbReference>
<dbReference type="FunFam" id="1.25.40.90:FF:000009">
    <property type="entry name" value="Putative signal transducing adapter molecule 1"/>
    <property type="match status" value="1"/>
</dbReference>
<accession>A0AAW1DNS4</accession>
<evidence type="ECO:0000256" key="8">
    <source>
        <dbReference type="SAM" id="MobiDB-lite"/>
    </source>
</evidence>
<evidence type="ECO:0000256" key="4">
    <source>
        <dbReference type="ARBA" id="ARBA00022448"/>
    </source>
</evidence>
<dbReference type="SUPFAM" id="SSF48464">
    <property type="entry name" value="ENTH/VHS domain"/>
    <property type="match status" value="1"/>
</dbReference>
<evidence type="ECO:0000259" key="10">
    <source>
        <dbReference type="PROSITE" id="PS50179"/>
    </source>
</evidence>